<dbReference type="SUPFAM" id="SSF49785">
    <property type="entry name" value="Galactose-binding domain-like"/>
    <property type="match status" value="1"/>
</dbReference>
<dbReference type="PANTHER" id="PTHR12125:SF5">
    <property type="entry name" value="F-BOX DOMAIN-CONTAINING PROTEIN"/>
    <property type="match status" value="1"/>
</dbReference>
<dbReference type="InterPro" id="IPR007397">
    <property type="entry name" value="F-box-assoc_dom"/>
</dbReference>
<dbReference type="STRING" id="574566.I0ZAL3"/>
<dbReference type="InterPro" id="IPR008979">
    <property type="entry name" value="Galactose-bd-like_sf"/>
</dbReference>
<dbReference type="EMBL" id="AGSI01000001">
    <property type="protein sequence ID" value="EIE27682.1"/>
    <property type="molecule type" value="Genomic_DNA"/>
</dbReference>
<organism evidence="2 3">
    <name type="scientific">Coccomyxa subellipsoidea (strain C-169)</name>
    <name type="common">Green microalga</name>
    <dbReference type="NCBI Taxonomy" id="574566"/>
    <lineage>
        <taxon>Eukaryota</taxon>
        <taxon>Viridiplantae</taxon>
        <taxon>Chlorophyta</taxon>
        <taxon>core chlorophytes</taxon>
        <taxon>Trebouxiophyceae</taxon>
        <taxon>Trebouxiophyceae incertae sedis</taxon>
        <taxon>Coccomyxaceae</taxon>
        <taxon>Coccomyxa</taxon>
        <taxon>Coccomyxa subellipsoidea</taxon>
    </lineage>
</organism>
<dbReference type="GO" id="GO:0031146">
    <property type="term" value="P:SCF-dependent proteasomal ubiquitin-dependent protein catabolic process"/>
    <property type="evidence" value="ECO:0007669"/>
    <property type="project" value="TreeGrafter"/>
</dbReference>
<evidence type="ECO:0000313" key="2">
    <source>
        <dbReference type="EMBL" id="EIE27682.1"/>
    </source>
</evidence>
<dbReference type="GO" id="GO:0006516">
    <property type="term" value="P:glycoprotein catabolic process"/>
    <property type="evidence" value="ECO:0007669"/>
    <property type="project" value="TreeGrafter"/>
</dbReference>
<gene>
    <name evidence="2" type="ORF">COCSUDRAFT_64332</name>
</gene>
<dbReference type="SUPFAM" id="SSF81383">
    <property type="entry name" value="F-box domain"/>
    <property type="match status" value="1"/>
</dbReference>
<reference evidence="2 3" key="1">
    <citation type="journal article" date="2012" name="Genome Biol.">
        <title>The genome of the polar eukaryotic microalga coccomyxa subellipsoidea reveals traits of cold adaptation.</title>
        <authorList>
            <person name="Blanc G."/>
            <person name="Agarkova I."/>
            <person name="Grimwood J."/>
            <person name="Kuo A."/>
            <person name="Brueggeman A."/>
            <person name="Dunigan D."/>
            <person name="Gurnon J."/>
            <person name="Ladunga I."/>
            <person name="Lindquist E."/>
            <person name="Lucas S."/>
            <person name="Pangilinan J."/>
            <person name="Proschold T."/>
            <person name="Salamov A."/>
            <person name="Schmutz J."/>
            <person name="Weeks D."/>
            <person name="Yamada T."/>
            <person name="Claverie J.M."/>
            <person name="Grigoriev I."/>
            <person name="Van Etten J."/>
            <person name="Lomsadze A."/>
            <person name="Borodovsky M."/>
        </authorList>
    </citation>
    <scope>NUCLEOTIDE SEQUENCE [LARGE SCALE GENOMIC DNA]</scope>
    <source>
        <strain evidence="2 3">C-169</strain>
    </source>
</reference>
<dbReference type="AlphaFoldDB" id="I0ZAL3"/>
<dbReference type="Gene3D" id="1.20.1280.50">
    <property type="match status" value="1"/>
</dbReference>
<dbReference type="eggNOG" id="ENOG502R77E">
    <property type="taxonomic scope" value="Eukaryota"/>
</dbReference>
<dbReference type="InterPro" id="IPR036047">
    <property type="entry name" value="F-box-like_dom_sf"/>
</dbReference>
<dbReference type="GO" id="GO:0019005">
    <property type="term" value="C:SCF ubiquitin ligase complex"/>
    <property type="evidence" value="ECO:0007669"/>
    <property type="project" value="TreeGrafter"/>
</dbReference>
<dbReference type="GO" id="GO:0036503">
    <property type="term" value="P:ERAD pathway"/>
    <property type="evidence" value="ECO:0007669"/>
    <property type="project" value="TreeGrafter"/>
</dbReference>
<feature type="domain" description="FBA" evidence="1">
    <location>
        <begin position="72"/>
        <end position="289"/>
    </location>
</feature>
<dbReference type="Pfam" id="PF12937">
    <property type="entry name" value="F-box-like"/>
    <property type="match status" value="1"/>
</dbReference>
<dbReference type="GO" id="GO:0005737">
    <property type="term" value="C:cytoplasm"/>
    <property type="evidence" value="ECO:0007669"/>
    <property type="project" value="UniProtKB-ARBA"/>
</dbReference>
<accession>I0ZAL3</accession>
<dbReference type="KEGG" id="csl:COCSUDRAFT_64332"/>
<dbReference type="GO" id="GO:0061630">
    <property type="term" value="F:ubiquitin protein ligase activity"/>
    <property type="evidence" value="ECO:0007669"/>
    <property type="project" value="TreeGrafter"/>
</dbReference>
<dbReference type="RefSeq" id="XP_005652226.1">
    <property type="nucleotide sequence ID" value="XM_005652169.1"/>
</dbReference>
<dbReference type="Gene3D" id="2.60.120.260">
    <property type="entry name" value="Galactose-binding domain-like"/>
    <property type="match status" value="1"/>
</dbReference>
<protein>
    <recommendedName>
        <fullName evidence="1">FBA domain-containing protein</fullName>
    </recommendedName>
</protein>
<dbReference type="Pfam" id="PF04300">
    <property type="entry name" value="FBA"/>
    <property type="match status" value="1"/>
</dbReference>
<dbReference type="GeneID" id="17045697"/>
<dbReference type="SMART" id="SM01198">
    <property type="entry name" value="FBA"/>
    <property type="match status" value="1"/>
</dbReference>
<dbReference type="Proteomes" id="UP000007264">
    <property type="component" value="Unassembled WGS sequence"/>
</dbReference>
<keyword evidence="3" id="KW-1185">Reference proteome</keyword>
<dbReference type="InterPro" id="IPR001810">
    <property type="entry name" value="F-box_dom"/>
</dbReference>
<evidence type="ECO:0000313" key="3">
    <source>
        <dbReference type="Proteomes" id="UP000007264"/>
    </source>
</evidence>
<name>I0ZAL3_COCSC</name>
<proteinExistence type="predicted"/>
<sequence>MSEIDCLPNAILVAIFDLVPPLEVINTCCLVSKRFLDVSLSPDLWRNKVNDLPQVLTDRLEARSQLSYAKIWYGLYNTNMLSNANWGNITDHRNWLMPPANGWRVTLHGGHGWQPEYPPAGLDPLNVDMLPRMGAPRTRFTGALASSYQWCEVMQPVNILLELRRRGMETEEAEQYLDSGPEITFAVWYGGRFDCPSMAEVVVVLDDGTDVLPPYTGRREFPWARSAITHWKSGSLTTQPGNWKLSCHTFKGYSAGVRRAILVLRGKDDRFWAGHYGSKFSAPELYFGKCRW</sequence>
<dbReference type="OrthoDB" id="513506at2759"/>
<dbReference type="PANTHER" id="PTHR12125">
    <property type="entry name" value="F-BOX ONLY PROTEIN 6-LIKE PROTEIN"/>
    <property type="match status" value="1"/>
</dbReference>
<comment type="caution">
    <text evidence="2">The sequence shown here is derived from an EMBL/GenBank/DDBJ whole genome shotgun (WGS) entry which is preliminary data.</text>
</comment>
<evidence type="ECO:0000259" key="1">
    <source>
        <dbReference type="SMART" id="SM01198"/>
    </source>
</evidence>
<dbReference type="InterPro" id="IPR039752">
    <property type="entry name" value="F-box_only"/>
</dbReference>